<dbReference type="InterPro" id="IPR023827">
    <property type="entry name" value="Peptidase_S8_Asp-AS"/>
</dbReference>
<evidence type="ECO:0000256" key="6">
    <source>
        <dbReference type="RuleBase" id="RU003355"/>
    </source>
</evidence>
<dbReference type="InterPro" id="IPR022398">
    <property type="entry name" value="Peptidase_S8_His-AS"/>
</dbReference>
<dbReference type="GO" id="GO:0005615">
    <property type="term" value="C:extracellular space"/>
    <property type="evidence" value="ECO:0007669"/>
    <property type="project" value="TreeGrafter"/>
</dbReference>
<evidence type="ECO:0000259" key="7">
    <source>
        <dbReference type="Pfam" id="PF00082"/>
    </source>
</evidence>
<dbReference type="InterPro" id="IPR034193">
    <property type="entry name" value="PCSK9_ProteinaseK-like"/>
</dbReference>
<dbReference type="SUPFAM" id="SSF52743">
    <property type="entry name" value="Subtilisin-like"/>
    <property type="match status" value="1"/>
</dbReference>
<evidence type="ECO:0000313" key="10">
    <source>
        <dbReference type="Proteomes" id="UP000297647"/>
    </source>
</evidence>
<evidence type="ECO:0000256" key="1">
    <source>
        <dbReference type="ARBA" id="ARBA00011073"/>
    </source>
</evidence>
<dbReference type="Gene3D" id="3.30.70.80">
    <property type="entry name" value="Peptidase S8 propeptide/proteinase inhibitor I9"/>
    <property type="match status" value="1"/>
</dbReference>
<dbReference type="PROSITE" id="PS00137">
    <property type="entry name" value="SUBTILASE_HIS"/>
    <property type="match status" value="1"/>
</dbReference>
<dbReference type="GO" id="GO:0006508">
    <property type="term" value="P:proteolysis"/>
    <property type="evidence" value="ECO:0007669"/>
    <property type="project" value="UniProtKB-KW"/>
</dbReference>
<dbReference type="SUPFAM" id="SSF54897">
    <property type="entry name" value="Protease propeptides/inhibitors"/>
    <property type="match status" value="1"/>
</dbReference>
<keyword evidence="10" id="KW-1185">Reference proteome</keyword>
<dbReference type="GO" id="GO:0004252">
    <property type="term" value="F:serine-type endopeptidase activity"/>
    <property type="evidence" value="ECO:0007669"/>
    <property type="project" value="UniProtKB-UniRule"/>
</dbReference>
<gene>
    <name evidence="9" type="ORF">E4S40_11425</name>
</gene>
<evidence type="ECO:0000256" key="4">
    <source>
        <dbReference type="ARBA" id="ARBA00022825"/>
    </source>
</evidence>
<feature type="active site" description="Charge relay system" evidence="5">
    <location>
        <position position="363"/>
    </location>
</feature>
<feature type="active site" description="Charge relay system" evidence="5">
    <location>
        <position position="206"/>
    </location>
</feature>
<dbReference type="InterPro" id="IPR000209">
    <property type="entry name" value="Peptidase_S8/S53_dom"/>
</dbReference>
<dbReference type="Proteomes" id="UP000297647">
    <property type="component" value="Unassembled WGS sequence"/>
</dbReference>
<keyword evidence="4 5" id="KW-0720">Serine protease</keyword>
<comment type="similarity">
    <text evidence="1 5 6">Belongs to the peptidase S8 family.</text>
</comment>
<dbReference type="CDD" id="cd04077">
    <property type="entry name" value="Peptidases_S8_PCSK9_ProteinaseK_like"/>
    <property type="match status" value="1"/>
</dbReference>
<comment type="caution">
    <text evidence="9">The sequence shown here is derived from an EMBL/GenBank/DDBJ whole genome shotgun (WGS) entry which is preliminary data.</text>
</comment>
<feature type="domain" description="Inhibitor I9" evidence="8">
    <location>
        <begin position="41"/>
        <end position="122"/>
    </location>
</feature>
<dbReference type="InterPro" id="IPR037045">
    <property type="entry name" value="S8pro/Inhibitor_I9_sf"/>
</dbReference>
<reference evidence="9 10" key="1">
    <citation type="submission" date="2019-03" db="EMBL/GenBank/DDBJ databases">
        <title>Algoriphagus sp. nov, a new strain isolated from root system soil of mangrove plant Kandelia.</title>
        <authorList>
            <person name="Yin Q."/>
            <person name="Wang K."/>
            <person name="Song Z."/>
        </authorList>
    </citation>
    <scope>NUCLEOTIDE SEQUENCE [LARGE SCALE GENOMIC DNA]</scope>
    <source>
        <strain evidence="9 10">XY-J91</strain>
    </source>
</reference>
<keyword evidence="3 5" id="KW-0378">Hydrolase</keyword>
<dbReference type="InterPro" id="IPR023828">
    <property type="entry name" value="Peptidase_S8_Ser-AS"/>
</dbReference>
<evidence type="ECO:0000313" key="9">
    <source>
        <dbReference type="EMBL" id="TFV94798.1"/>
    </source>
</evidence>
<evidence type="ECO:0000256" key="3">
    <source>
        <dbReference type="ARBA" id="ARBA00022801"/>
    </source>
</evidence>
<feature type="domain" description="Peptidase S8/S53" evidence="7">
    <location>
        <begin position="168"/>
        <end position="373"/>
    </location>
</feature>
<name>A0A4Y9QSD7_9BACT</name>
<accession>A0A4Y9QSD7</accession>
<dbReference type="InterPro" id="IPR036852">
    <property type="entry name" value="Peptidase_S8/S53_dom_sf"/>
</dbReference>
<sequence>MAGVVLGAMAFACMPQDQNPVINDSVVEYVKFQHGDIIPGKYIVRLNPTNLNFRKTKDYASNQAAMRKISMDILARYDIAEASLGYVYGSSIEGFSVDLSNEEFEKLSKDPAVKFIEPDRIMMLGEIDAFRGKPGGGGGGGNPTQATPYGITRVNGGATYTGSGKAYVIDSGIDATHPDLNVDVSAGFNAFDRGKDADLSADGNGHGTHVAGTIAAIDNNIGVIGVAAGATVVPVKVLDSRGSGSYSGVIAGVDFVAANGSNGDVANMSLGGPASAALDAAVIALGAEGVKVALAAGNESQDANNSSPARANGNNIFTVSAINSSDVFASFSNYGNPPVDYAAPGVGILSTYPGGYATLSGTSMASPHVAGILLTGNPRSGGTAINDPDGNADTIAVK</sequence>
<dbReference type="OrthoDB" id="9798386at2"/>
<dbReference type="AlphaFoldDB" id="A0A4Y9QSD7"/>
<dbReference type="EMBL" id="SPSB01000003">
    <property type="protein sequence ID" value="TFV94798.1"/>
    <property type="molecule type" value="Genomic_DNA"/>
</dbReference>
<dbReference type="InterPro" id="IPR050131">
    <property type="entry name" value="Peptidase_S8_subtilisin-like"/>
</dbReference>
<dbReference type="PROSITE" id="PS00136">
    <property type="entry name" value="SUBTILASE_ASP"/>
    <property type="match status" value="1"/>
</dbReference>
<protein>
    <submittedName>
        <fullName evidence="9">S8 family peptidase</fullName>
    </submittedName>
</protein>
<evidence type="ECO:0000256" key="2">
    <source>
        <dbReference type="ARBA" id="ARBA00022670"/>
    </source>
</evidence>
<organism evidence="9 10">
    <name type="scientific">Algoriphagus kandeliae</name>
    <dbReference type="NCBI Taxonomy" id="2562278"/>
    <lineage>
        <taxon>Bacteria</taxon>
        <taxon>Pseudomonadati</taxon>
        <taxon>Bacteroidota</taxon>
        <taxon>Cytophagia</taxon>
        <taxon>Cytophagales</taxon>
        <taxon>Cyclobacteriaceae</taxon>
        <taxon>Algoriphagus</taxon>
    </lineage>
</organism>
<dbReference type="InterPro" id="IPR010259">
    <property type="entry name" value="S8pro/Inhibitor_I9"/>
</dbReference>
<evidence type="ECO:0000259" key="8">
    <source>
        <dbReference type="Pfam" id="PF05922"/>
    </source>
</evidence>
<dbReference type="Pfam" id="PF05922">
    <property type="entry name" value="Inhibitor_I9"/>
    <property type="match status" value="1"/>
</dbReference>
<dbReference type="Gene3D" id="3.40.50.200">
    <property type="entry name" value="Peptidase S8/S53 domain"/>
    <property type="match status" value="1"/>
</dbReference>
<feature type="active site" description="Charge relay system" evidence="5">
    <location>
        <position position="170"/>
    </location>
</feature>
<dbReference type="PROSITE" id="PS51892">
    <property type="entry name" value="SUBTILASE"/>
    <property type="match status" value="1"/>
</dbReference>
<dbReference type="PANTHER" id="PTHR43806">
    <property type="entry name" value="PEPTIDASE S8"/>
    <property type="match status" value="1"/>
</dbReference>
<dbReference type="Pfam" id="PF00082">
    <property type="entry name" value="Peptidase_S8"/>
    <property type="match status" value="1"/>
</dbReference>
<dbReference type="PRINTS" id="PR00723">
    <property type="entry name" value="SUBTILISIN"/>
</dbReference>
<proteinExistence type="inferred from homology"/>
<keyword evidence="2 5" id="KW-0645">Protease</keyword>
<dbReference type="PANTHER" id="PTHR43806:SF11">
    <property type="entry name" value="CEREVISIN-RELATED"/>
    <property type="match status" value="1"/>
</dbReference>
<dbReference type="PROSITE" id="PS00138">
    <property type="entry name" value="SUBTILASE_SER"/>
    <property type="match status" value="1"/>
</dbReference>
<evidence type="ECO:0000256" key="5">
    <source>
        <dbReference type="PROSITE-ProRule" id="PRU01240"/>
    </source>
</evidence>
<dbReference type="InterPro" id="IPR015500">
    <property type="entry name" value="Peptidase_S8_subtilisin-rel"/>
</dbReference>